<evidence type="ECO:0000259" key="2">
    <source>
        <dbReference type="Pfam" id="PF22636"/>
    </source>
</evidence>
<sequence>MLGAIIGDMVGSPYEFHPWRGAAEAFPLFSPRSRFTDDTVMTVAVGRALMRSHGQEQACREAFIDAMHEYGRAYIRAGYGQRFFRWIVTGSREPYNSFGNGSAMRVSPVGWACGSLEETEQYAALSASVTHDHPEGIKGACATAAAVFLARDGAGRDAIRDYVASRYGYDLDRSLAGIRSSYRHKESCQESVPEAIIAFLESHSFEEAVRNAVWLGGDSDTQAAIAGSIAEAFYGGVPQALLDAALALLDDRLRGDVAAWYAWLAEHRGIRLDRRAVPVQEQKTAVSATGRDRMETMPKAGMTGQWETTVDEGMLAAAVGSGEVRVLATPVMIMGMERAAMEAVRSCLPEGVTSVGTRVEVSHMAPTPCGMKVRFAARLTAVSANGRGLTFAVSAHDETGPIGEGVHERVVVDRERFQSRAQARGGQG</sequence>
<feature type="domain" description="Fluoroacetyl-CoA-specific thioesterase-like" evidence="2">
    <location>
        <begin position="310"/>
        <end position="415"/>
    </location>
</feature>
<dbReference type="KEGG" id="dpg:DESPIGER_1175"/>
<dbReference type="SUPFAM" id="SSF101478">
    <property type="entry name" value="ADP-ribosylglycohydrolase"/>
    <property type="match status" value="1"/>
</dbReference>
<dbReference type="RefSeq" id="WP_072334239.1">
    <property type="nucleotide sequence ID" value="NZ_LT630450.1"/>
</dbReference>
<dbReference type="Gene3D" id="3.10.129.10">
    <property type="entry name" value="Hotdog Thioesterase"/>
    <property type="match status" value="1"/>
</dbReference>
<feature type="binding site" evidence="1">
    <location>
        <position position="36"/>
    </location>
    <ligand>
        <name>Mg(2+)</name>
        <dbReference type="ChEBI" id="CHEBI:18420"/>
        <label>1</label>
    </ligand>
</feature>
<protein>
    <submittedName>
        <fullName evidence="3">Hydrolase, putative</fullName>
    </submittedName>
</protein>
<gene>
    <name evidence="3" type="ORF">DESPIGER_1175</name>
</gene>
<feature type="binding site" evidence="1">
    <location>
        <position position="38"/>
    </location>
    <ligand>
        <name>Mg(2+)</name>
        <dbReference type="ChEBI" id="CHEBI:18420"/>
        <label>1</label>
    </ligand>
</feature>
<dbReference type="SUPFAM" id="SSF54637">
    <property type="entry name" value="Thioesterase/thiol ester dehydrase-isomerase"/>
    <property type="match status" value="1"/>
</dbReference>
<dbReference type="EMBL" id="LT630450">
    <property type="protein sequence ID" value="SFV73027.1"/>
    <property type="molecule type" value="Genomic_DNA"/>
</dbReference>
<evidence type="ECO:0000313" key="3">
    <source>
        <dbReference type="EMBL" id="SFV73027.1"/>
    </source>
</evidence>
<dbReference type="Pfam" id="PF03747">
    <property type="entry name" value="ADP_ribosyl_GH"/>
    <property type="match status" value="1"/>
</dbReference>
<dbReference type="GO" id="GO:0046872">
    <property type="term" value="F:metal ion binding"/>
    <property type="evidence" value="ECO:0007669"/>
    <property type="project" value="UniProtKB-KW"/>
</dbReference>
<feature type="binding site" evidence="1">
    <location>
        <position position="218"/>
    </location>
    <ligand>
        <name>Mg(2+)</name>
        <dbReference type="ChEBI" id="CHEBI:18420"/>
        <label>1</label>
    </ligand>
</feature>
<name>A0A1K1LE93_9BACT</name>
<reference evidence="4" key="1">
    <citation type="submission" date="2016-10" db="EMBL/GenBank/DDBJ databases">
        <authorList>
            <person name="Wegmann U."/>
        </authorList>
    </citation>
    <scope>NUCLEOTIDE SEQUENCE [LARGE SCALE GENOMIC DNA]</scope>
</reference>
<dbReference type="GO" id="GO:0016787">
    <property type="term" value="F:hydrolase activity"/>
    <property type="evidence" value="ECO:0007669"/>
    <property type="project" value="UniProtKB-KW"/>
</dbReference>
<keyword evidence="1" id="KW-0479">Metal-binding</keyword>
<dbReference type="InterPro" id="IPR036705">
    <property type="entry name" value="Ribosyl_crysJ1_sf"/>
</dbReference>
<evidence type="ECO:0000256" key="1">
    <source>
        <dbReference type="PIRSR" id="PIRSR605502-1"/>
    </source>
</evidence>
<keyword evidence="1" id="KW-0460">Magnesium</keyword>
<evidence type="ECO:0000313" key="4">
    <source>
        <dbReference type="Proteomes" id="UP000186323"/>
    </source>
</evidence>
<dbReference type="InterPro" id="IPR054485">
    <property type="entry name" value="FlK-like_dom"/>
</dbReference>
<dbReference type="InterPro" id="IPR029069">
    <property type="entry name" value="HotDog_dom_sf"/>
</dbReference>
<proteinExistence type="predicted"/>
<dbReference type="OrthoDB" id="9798107at2"/>
<keyword evidence="4" id="KW-1185">Reference proteome</keyword>
<dbReference type="AlphaFoldDB" id="A0A1K1LE93"/>
<dbReference type="Gene3D" id="1.10.4080.10">
    <property type="entry name" value="ADP-ribosylation/Crystallin J1"/>
    <property type="match status" value="1"/>
</dbReference>
<dbReference type="InterPro" id="IPR025540">
    <property type="entry name" value="FlK"/>
</dbReference>
<dbReference type="Pfam" id="PF22636">
    <property type="entry name" value="FlK"/>
    <property type="match status" value="1"/>
</dbReference>
<dbReference type="PANTHER" id="PTHR36934:SF1">
    <property type="entry name" value="THIOESTERASE DOMAIN-CONTAINING PROTEIN"/>
    <property type="match status" value="1"/>
</dbReference>
<feature type="binding site" evidence="1">
    <location>
        <position position="220"/>
    </location>
    <ligand>
        <name>Mg(2+)</name>
        <dbReference type="ChEBI" id="CHEBI:18420"/>
        <label>1</label>
    </ligand>
</feature>
<feature type="binding site" evidence="1">
    <location>
        <position position="37"/>
    </location>
    <ligand>
        <name>Mg(2+)</name>
        <dbReference type="ChEBI" id="CHEBI:18420"/>
        <label>1</label>
    </ligand>
</feature>
<accession>A0A1K1LE93</accession>
<keyword evidence="3" id="KW-0378">Hydrolase</keyword>
<dbReference type="Proteomes" id="UP000186323">
    <property type="component" value="Chromosome I"/>
</dbReference>
<feature type="binding site" evidence="1">
    <location>
        <position position="221"/>
    </location>
    <ligand>
        <name>Mg(2+)</name>
        <dbReference type="ChEBI" id="CHEBI:18420"/>
        <label>1</label>
    </ligand>
</feature>
<organism evidence="3 4">
    <name type="scientific">Desulfovibrio piger</name>
    <dbReference type="NCBI Taxonomy" id="901"/>
    <lineage>
        <taxon>Bacteria</taxon>
        <taxon>Pseudomonadati</taxon>
        <taxon>Thermodesulfobacteriota</taxon>
        <taxon>Desulfovibrionia</taxon>
        <taxon>Desulfovibrionales</taxon>
        <taxon>Desulfovibrionaceae</taxon>
        <taxon>Desulfovibrio</taxon>
    </lineage>
</organism>
<dbReference type="InterPro" id="IPR005502">
    <property type="entry name" value="Ribosyl_crysJ1"/>
</dbReference>
<dbReference type="PANTHER" id="PTHR36934">
    <property type="entry name" value="BLR0278 PROTEIN"/>
    <property type="match status" value="1"/>
</dbReference>
<comment type="cofactor">
    <cofactor evidence="1">
        <name>Mg(2+)</name>
        <dbReference type="ChEBI" id="CHEBI:18420"/>
    </cofactor>
    <text evidence="1">Binds 2 magnesium ions per subunit.</text>
</comment>